<dbReference type="GO" id="GO:0006508">
    <property type="term" value="P:proteolysis"/>
    <property type="evidence" value="ECO:0007669"/>
    <property type="project" value="InterPro"/>
</dbReference>
<organism evidence="4 5">
    <name type="scientific">Capillimicrobium parvum</name>
    <dbReference type="NCBI Taxonomy" id="2884022"/>
    <lineage>
        <taxon>Bacteria</taxon>
        <taxon>Bacillati</taxon>
        <taxon>Actinomycetota</taxon>
        <taxon>Thermoleophilia</taxon>
        <taxon>Solirubrobacterales</taxon>
        <taxon>Capillimicrobiaceae</taxon>
        <taxon>Capillimicrobium</taxon>
    </lineage>
</organism>
<dbReference type="KEGG" id="sbae:DSM104329_04631"/>
<feature type="chain" id="PRO_5038965254" description="D-alanyl-D-alanine carboxypeptidase/D-alanyl-D-alanine-endopeptidase" evidence="3">
    <location>
        <begin position="29"/>
        <end position="403"/>
    </location>
</feature>
<evidence type="ECO:0000256" key="2">
    <source>
        <dbReference type="ARBA" id="ARBA00022801"/>
    </source>
</evidence>
<evidence type="ECO:0000313" key="5">
    <source>
        <dbReference type="Proteomes" id="UP001162834"/>
    </source>
</evidence>
<dbReference type="AlphaFoldDB" id="A0A9E6Y108"/>
<gene>
    <name evidence="4" type="ORF">DSM104329_04631</name>
</gene>
<evidence type="ECO:0000256" key="3">
    <source>
        <dbReference type="SAM" id="SignalP"/>
    </source>
</evidence>
<dbReference type="PANTHER" id="PTHR30023:SF0">
    <property type="entry name" value="PENICILLIN-SENSITIVE CARBOXYPEPTIDASE A"/>
    <property type="match status" value="1"/>
</dbReference>
<dbReference type="Gene3D" id="3.40.710.10">
    <property type="entry name" value="DD-peptidase/beta-lactamase superfamily"/>
    <property type="match status" value="1"/>
</dbReference>
<sequence>MSQSYVFRLRLLLGLVLAAALAVPVAPAAAISPGQLRSALSAQIRKVPASSGVYVMALDGDTPLYSRRADRSLIPASVNKLFVTSTALLRFGASTRLDTTVVTDGEIDENGVLRGNLYLVGGGDPTLSSTRIAQLAADLDLTRVRGSVIGDESRFDALRGSAATGGRLDSEIGGQLGGLVADRGYVRGGWQKRPAAVAADALRAALEKRDVPVSGRSKLGTAPEDAVELATSSSVPMSELIARTNIPSDNYYAETLLKNLGASFGDEGSTDAGARVVKEQMEELEIAPTVVDGSGLSRSDRTQPRQVVQLLATMAGGEEGGTFLDSLSTVGRTGTLANRMKGTPAAGRCHGKTGTLSNVSNIAGVCDTPAGQVAFAILMNNVSVWTAHSVQDRMVAAIAQLAS</sequence>
<name>A0A9E6Y108_9ACTN</name>
<dbReference type="Proteomes" id="UP001162834">
    <property type="component" value="Chromosome"/>
</dbReference>
<evidence type="ECO:0000313" key="4">
    <source>
        <dbReference type="EMBL" id="UGS38207.1"/>
    </source>
</evidence>
<dbReference type="NCBIfam" id="TIGR00666">
    <property type="entry name" value="PBP4"/>
    <property type="match status" value="1"/>
</dbReference>
<keyword evidence="3" id="KW-0732">Signal</keyword>
<dbReference type="Gene3D" id="3.50.80.20">
    <property type="entry name" value="D-Ala-D-Ala carboxypeptidase C, peptidase S13"/>
    <property type="match status" value="1"/>
</dbReference>
<comment type="similarity">
    <text evidence="1">Belongs to the peptidase S13 family.</text>
</comment>
<dbReference type="Pfam" id="PF02113">
    <property type="entry name" value="Peptidase_S13"/>
    <property type="match status" value="2"/>
</dbReference>
<dbReference type="SUPFAM" id="SSF56601">
    <property type="entry name" value="beta-lactamase/transpeptidase-like"/>
    <property type="match status" value="1"/>
</dbReference>
<reference evidence="4" key="1">
    <citation type="journal article" date="2022" name="Int. J. Syst. Evol. Microbiol.">
        <title>Pseudomonas aegrilactucae sp. nov. and Pseudomonas morbosilactucae sp. nov., pathogens causing bacterial rot of lettuce in Japan.</title>
        <authorList>
            <person name="Sawada H."/>
            <person name="Fujikawa T."/>
            <person name="Satou M."/>
        </authorList>
    </citation>
    <scope>NUCLEOTIDE SEQUENCE</scope>
    <source>
        <strain evidence="4">0166_1</strain>
    </source>
</reference>
<proteinExistence type="inferred from homology"/>
<evidence type="ECO:0008006" key="6">
    <source>
        <dbReference type="Google" id="ProtNLM"/>
    </source>
</evidence>
<dbReference type="InterPro" id="IPR012338">
    <property type="entry name" value="Beta-lactam/transpept-like"/>
</dbReference>
<dbReference type="EMBL" id="CP087164">
    <property type="protein sequence ID" value="UGS38207.1"/>
    <property type="molecule type" value="Genomic_DNA"/>
</dbReference>
<dbReference type="GO" id="GO:0004185">
    <property type="term" value="F:serine-type carboxypeptidase activity"/>
    <property type="evidence" value="ECO:0007669"/>
    <property type="project" value="InterPro"/>
</dbReference>
<feature type="signal peptide" evidence="3">
    <location>
        <begin position="1"/>
        <end position="28"/>
    </location>
</feature>
<dbReference type="GO" id="GO:0000270">
    <property type="term" value="P:peptidoglycan metabolic process"/>
    <property type="evidence" value="ECO:0007669"/>
    <property type="project" value="TreeGrafter"/>
</dbReference>
<evidence type="ECO:0000256" key="1">
    <source>
        <dbReference type="ARBA" id="ARBA00006096"/>
    </source>
</evidence>
<dbReference type="PRINTS" id="PR00922">
    <property type="entry name" value="DADACBPTASE3"/>
</dbReference>
<dbReference type="RefSeq" id="WP_259312237.1">
    <property type="nucleotide sequence ID" value="NZ_CP087164.1"/>
</dbReference>
<accession>A0A9E6Y108</accession>
<dbReference type="InterPro" id="IPR000667">
    <property type="entry name" value="Peptidase_S13"/>
</dbReference>
<protein>
    <recommendedName>
        <fullName evidence="6">D-alanyl-D-alanine carboxypeptidase/D-alanyl-D-alanine-endopeptidase</fullName>
    </recommendedName>
</protein>
<keyword evidence="5" id="KW-1185">Reference proteome</keyword>
<keyword evidence="2" id="KW-0378">Hydrolase</keyword>
<dbReference type="PANTHER" id="PTHR30023">
    <property type="entry name" value="D-ALANYL-D-ALANINE CARBOXYPEPTIDASE"/>
    <property type="match status" value="1"/>
</dbReference>